<dbReference type="InterPro" id="IPR005144">
    <property type="entry name" value="ATP-cone_dom"/>
</dbReference>
<dbReference type="SUPFAM" id="SSF48168">
    <property type="entry name" value="R1 subunit of ribonucleotide reductase, N-terminal domain"/>
    <property type="match status" value="1"/>
</dbReference>
<evidence type="ECO:0000256" key="4">
    <source>
        <dbReference type="ARBA" id="ARBA00023116"/>
    </source>
</evidence>
<reference evidence="7 8" key="1">
    <citation type="submission" date="2017-11" db="EMBL/GenBank/DDBJ databases">
        <title>A major lineage of nontailed dsDNA viruses as unrecognized killers of marine bacteria.</title>
        <authorList>
            <person name="Kauffman K.M."/>
            <person name="Hussain F.A."/>
            <person name="Yang J."/>
            <person name="Arevalo P."/>
            <person name="Brown J.M."/>
            <person name="Chang W.K."/>
            <person name="VanInsberghe D."/>
            <person name="Elsherbini J."/>
            <person name="Cutler M.B."/>
            <person name="Kelly L."/>
            <person name="Polz M.F."/>
        </authorList>
    </citation>
    <scope>NUCLEOTIDE SEQUENCE [LARGE SCALE GENOMIC DNA]</scope>
</reference>
<dbReference type="GO" id="GO:0005524">
    <property type="term" value="F:ATP binding"/>
    <property type="evidence" value="ECO:0007669"/>
    <property type="project" value="UniProtKB-UniRule"/>
</dbReference>
<dbReference type="PRINTS" id="PR01183">
    <property type="entry name" value="RIBORDTASEM1"/>
</dbReference>
<gene>
    <name evidence="7" type="ORF">NVP1025O_039</name>
</gene>
<dbReference type="InterPro" id="IPR039718">
    <property type="entry name" value="Rrm1"/>
</dbReference>
<dbReference type="Gene3D" id="3.20.70.20">
    <property type="match status" value="1"/>
</dbReference>
<evidence type="ECO:0000313" key="7">
    <source>
        <dbReference type="EMBL" id="AUR82522.1"/>
    </source>
</evidence>
<dbReference type="InterPro" id="IPR008926">
    <property type="entry name" value="RNR_R1-su_N"/>
</dbReference>
<dbReference type="GO" id="GO:0004748">
    <property type="term" value="F:ribonucleoside-diphosphate reductase activity, thioredoxin disulfide as acceptor"/>
    <property type="evidence" value="ECO:0007669"/>
    <property type="project" value="TreeGrafter"/>
</dbReference>
<name>A0A2I7QMB2_9CAUD</name>
<evidence type="ECO:0000256" key="5">
    <source>
        <dbReference type="PROSITE-ProRule" id="PRU00492"/>
    </source>
</evidence>
<dbReference type="Pfam" id="PF02867">
    <property type="entry name" value="Ribonuc_red_lgC"/>
    <property type="match status" value="1"/>
</dbReference>
<keyword evidence="2 5" id="KW-0547">Nucleotide-binding</keyword>
<evidence type="ECO:0000313" key="8">
    <source>
        <dbReference type="Proteomes" id="UP000269377"/>
    </source>
</evidence>
<dbReference type="GO" id="GO:0009263">
    <property type="term" value="P:deoxyribonucleotide biosynthetic process"/>
    <property type="evidence" value="ECO:0007669"/>
    <property type="project" value="UniProtKB-KW"/>
</dbReference>
<comment type="similarity">
    <text evidence="1">Belongs to the ribonucleoside diphosphate reductase large chain family.</text>
</comment>
<accession>A0A2I7QMB2</accession>
<dbReference type="PANTHER" id="PTHR11573">
    <property type="entry name" value="RIBONUCLEOSIDE-DIPHOSPHATE REDUCTASE LARGE CHAIN"/>
    <property type="match status" value="1"/>
</dbReference>
<dbReference type="EMBL" id="MG592409">
    <property type="protein sequence ID" value="AUR82522.1"/>
    <property type="molecule type" value="Genomic_DNA"/>
</dbReference>
<dbReference type="SUPFAM" id="SSF51998">
    <property type="entry name" value="PFL-like glycyl radical enzymes"/>
    <property type="match status" value="1"/>
</dbReference>
<keyword evidence="3 5" id="KW-0067">ATP-binding</keyword>
<evidence type="ECO:0000256" key="2">
    <source>
        <dbReference type="ARBA" id="ARBA00022741"/>
    </source>
</evidence>
<evidence type="ECO:0000259" key="6">
    <source>
        <dbReference type="PROSITE" id="PS51161"/>
    </source>
</evidence>
<sequence length="699" mass="78652">MDLSNYFSEEAKRTVTKKSGLQEDWDPTKIERWAQYAARHKVDWKEICDTTVMRLPMSCTTEDIHQTMIQVCLDKEDILYSRVAARLLYGELRKNLQNVGISDRMSFTNLHDFYVSRGLWTFKLVDEDTVNEWYRKLYQYKLEYWQIKQWMDKYSLTIDDNPVETPHAAILALSIAIHGETEEAFSLAENILRGLINLPTPVLNGCRNGDFDSISCSVIHGGDTVDSIGVAEHLAYKMTAKKAGIGIRFDTRSKGDAVKGGRVKHLGKSGIYATVDKAVKMFTQVTRGGSATVTYSVYDPEILELLNLKSQKTPENKRIDKLDYSLAYDNNFIDCVKAGLPIVLKSIDGTIHGTIPAREVLKAFLTVRQDTGRVYAINLDTTNTHTPFLDDIHQSNLCMEIALPTAPFEDMPDLYDPSGTSKGEMAFCTLAAFNVGSKHFKLSEYQEVANIIVLTLNRIIDRVGMFAPSLKVNLERRRSLGVGITGLAEYLYNEGLKYDDSDEIEMLAERHYHAMLCASITMVSKYGYPAVGGIDHNWLPIDTKSTPKAPELSWEGLRGKPRANSVLVAHMPCESSAVFSNATNGLYPVRSRVINKQSRKGAVQYIAPPVEEIAWDISTRTLYKAYGAVQAYTDQSISADTYVTPSQFPDGKVPLSQMMKEFVYQSQVGMKTLYYVNTNDVQDSFHDMAKEGECEDCRM</sequence>
<protein>
    <recommendedName>
        <fullName evidence="6">ATP-cone domain-containing protein</fullName>
    </recommendedName>
</protein>
<keyword evidence="4" id="KW-0215">Deoxyribonucleotide synthesis</keyword>
<dbReference type="PROSITE" id="PS51161">
    <property type="entry name" value="ATP_CONE"/>
    <property type="match status" value="1"/>
</dbReference>
<dbReference type="PANTHER" id="PTHR11573:SF6">
    <property type="entry name" value="RIBONUCLEOSIDE-DIPHOSPHATE REDUCTASE LARGE SUBUNIT"/>
    <property type="match status" value="1"/>
</dbReference>
<dbReference type="Proteomes" id="UP000269377">
    <property type="component" value="Segment"/>
</dbReference>
<dbReference type="InterPro" id="IPR000788">
    <property type="entry name" value="RNR_lg_C"/>
</dbReference>
<dbReference type="UniPathway" id="UPA00326"/>
<feature type="domain" description="ATP-cone" evidence="6">
    <location>
        <begin position="13"/>
        <end position="98"/>
    </location>
</feature>
<organism evidence="7 8">
    <name type="scientific">Vibrio phage 1.025.O._10N.222.46.B6</name>
    <dbReference type="NCBI Taxonomy" id="1881420"/>
    <lineage>
        <taxon>Viruses</taxon>
        <taxon>Duplodnaviria</taxon>
        <taxon>Heunggongvirae</taxon>
        <taxon>Uroviricota</taxon>
        <taxon>Caudoviricetes</taxon>
        <taxon>Schitoviridae</taxon>
        <taxon>Pontosvirinae</taxon>
        <taxon>Nahantvirus</taxon>
        <taxon>Nahantvirus 49C7</taxon>
    </lineage>
</organism>
<proteinExistence type="inferred from homology"/>
<evidence type="ECO:0000256" key="3">
    <source>
        <dbReference type="ARBA" id="ARBA00022840"/>
    </source>
</evidence>
<evidence type="ECO:0000256" key="1">
    <source>
        <dbReference type="ARBA" id="ARBA00010406"/>
    </source>
</evidence>